<dbReference type="InterPro" id="IPR036047">
    <property type="entry name" value="F-box-like_dom_sf"/>
</dbReference>
<dbReference type="CDD" id="cd09917">
    <property type="entry name" value="F-box_SF"/>
    <property type="match status" value="1"/>
</dbReference>
<reference evidence="3" key="1">
    <citation type="journal article" date="2020" name="Stud. Mycol.">
        <title>101 Dothideomycetes genomes: a test case for predicting lifestyles and emergence of pathogens.</title>
        <authorList>
            <person name="Haridas S."/>
            <person name="Albert R."/>
            <person name="Binder M."/>
            <person name="Bloem J."/>
            <person name="Labutti K."/>
            <person name="Salamov A."/>
            <person name="Andreopoulos B."/>
            <person name="Baker S."/>
            <person name="Barry K."/>
            <person name="Bills G."/>
            <person name="Bluhm B."/>
            <person name="Cannon C."/>
            <person name="Castanera R."/>
            <person name="Culley D."/>
            <person name="Daum C."/>
            <person name="Ezra D."/>
            <person name="Gonzalez J."/>
            <person name="Henrissat B."/>
            <person name="Kuo A."/>
            <person name="Liang C."/>
            <person name="Lipzen A."/>
            <person name="Lutzoni F."/>
            <person name="Magnuson J."/>
            <person name="Mondo S."/>
            <person name="Nolan M."/>
            <person name="Ohm R."/>
            <person name="Pangilinan J."/>
            <person name="Park H.-J."/>
            <person name="Ramirez L."/>
            <person name="Alfaro M."/>
            <person name="Sun H."/>
            <person name="Tritt A."/>
            <person name="Yoshinaga Y."/>
            <person name="Zwiers L.-H."/>
            <person name="Turgeon B."/>
            <person name="Goodwin S."/>
            <person name="Spatafora J."/>
            <person name="Crous P."/>
            <person name="Grigoriev I."/>
        </authorList>
    </citation>
    <scope>NUCLEOTIDE SEQUENCE</scope>
    <source>
        <strain evidence="3">CBS 260.36</strain>
    </source>
</reference>
<feature type="compositionally biased region" description="Polar residues" evidence="1">
    <location>
        <begin position="410"/>
        <end position="420"/>
    </location>
</feature>
<accession>A0A9P4J509</accession>
<evidence type="ECO:0000259" key="2">
    <source>
        <dbReference type="PROSITE" id="PS50181"/>
    </source>
</evidence>
<dbReference type="EMBL" id="ML996083">
    <property type="protein sequence ID" value="KAF2155191.1"/>
    <property type="molecule type" value="Genomic_DNA"/>
</dbReference>
<proteinExistence type="predicted"/>
<name>A0A9P4J509_9PEZI</name>
<gene>
    <name evidence="3" type="ORF">K461DRAFT_311491</name>
</gene>
<sequence>MTTTTVTSRDQRRRSSTSWMKLPKLALRGAKRSAGGVLDDKLENATPCKLLELPSELLINVLSNLDLDDLFALRRTNRALNEIITTSGSDVARYWASYKLEQIPRLLGQVPIDGQHWQHVLRQTRRWNNASNSAEVIKTYIQYKTLLYHNAQRNIRFAPVAKRIRERMTPSLFLISAYLSHIKALILDLASSDDLSVECQAHVDAHTIAMLEGIPVCDLRTLHYMWLFLLWLLNTLISRPTYAGTIERTVRGWTADPLDRCSLARILVFGNLPAIKKLLQLRDYNERRKWALNFLKSLEPEGTVKWAEHWAKLDVGLNDAPTAAQARKGIRMDIHMHCLWTQGAQLVFEKAGDEYALEEDEKKPSANNTVRLLADLAGYDLFHATVPPDYDDESSRQSSLREVDLERSRTLSVDATSVAE</sequence>
<protein>
    <recommendedName>
        <fullName evidence="2">F-box domain-containing protein</fullName>
    </recommendedName>
</protein>
<dbReference type="Proteomes" id="UP000799439">
    <property type="component" value="Unassembled WGS sequence"/>
</dbReference>
<dbReference type="PROSITE" id="PS50181">
    <property type="entry name" value="FBOX"/>
    <property type="match status" value="1"/>
</dbReference>
<feature type="domain" description="F-box" evidence="2">
    <location>
        <begin position="47"/>
        <end position="98"/>
    </location>
</feature>
<dbReference type="Pfam" id="PF00646">
    <property type="entry name" value="F-box"/>
    <property type="match status" value="1"/>
</dbReference>
<dbReference type="SUPFAM" id="SSF81383">
    <property type="entry name" value="F-box domain"/>
    <property type="match status" value="1"/>
</dbReference>
<evidence type="ECO:0000313" key="3">
    <source>
        <dbReference type="EMBL" id="KAF2155191.1"/>
    </source>
</evidence>
<dbReference type="AlphaFoldDB" id="A0A9P4J509"/>
<evidence type="ECO:0000313" key="4">
    <source>
        <dbReference type="Proteomes" id="UP000799439"/>
    </source>
</evidence>
<feature type="region of interest" description="Disordered" evidence="1">
    <location>
        <begin position="388"/>
        <end position="420"/>
    </location>
</feature>
<comment type="caution">
    <text evidence="3">The sequence shown here is derived from an EMBL/GenBank/DDBJ whole genome shotgun (WGS) entry which is preliminary data.</text>
</comment>
<feature type="compositionally biased region" description="Basic and acidic residues" evidence="1">
    <location>
        <begin position="393"/>
        <end position="409"/>
    </location>
</feature>
<evidence type="ECO:0000256" key="1">
    <source>
        <dbReference type="SAM" id="MobiDB-lite"/>
    </source>
</evidence>
<dbReference type="OrthoDB" id="5396937at2759"/>
<keyword evidence="4" id="KW-1185">Reference proteome</keyword>
<organism evidence="3 4">
    <name type="scientific">Myriangium duriaei CBS 260.36</name>
    <dbReference type="NCBI Taxonomy" id="1168546"/>
    <lineage>
        <taxon>Eukaryota</taxon>
        <taxon>Fungi</taxon>
        <taxon>Dikarya</taxon>
        <taxon>Ascomycota</taxon>
        <taxon>Pezizomycotina</taxon>
        <taxon>Dothideomycetes</taxon>
        <taxon>Dothideomycetidae</taxon>
        <taxon>Myriangiales</taxon>
        <taxon>Myriangiaceae</taxon>
        <taxon>Myriangium</taxon>
    </lineage>
</organism>
<dbReference type="SMART" id="SM00256">
    <property type="entry name" value="FBOX"/>
    <property type="match status" value="1"/>
</dbReference>
<dbReference type="InterPro" id="IPR001810">
    <property type="entry name" value="F-box_dom"/>
</dbReference>